<accession>A0AAN4Z3N3</accession>
<evidence type="ECO:0000313" key="2">
    <source>
        <dbReference type="Proteomes" id="UP001328107"/>
    </source>
</evidence>
<dbReference type="EMBL" id="BTRK01000001">
    <property type="protein sequence ID" value="GMR30670.1"/>
    <property type="molecule type" value="Genomic_DNA"/>
</dbReference>
<evidence type="ECO:0000313" key="1">
    <source>
        <dbReference type="EMBL" id="GMR30670.1"/>
    </source>
</evidence>
<gene>
    <name evidence="1" type="ORF">PMAYCL1PPCAC_00865</name>
</gene>
<feature type="non-terminal residue" evidence="1">
    <location>
        <position position="1"/>
    </location>
</feature>
<proteinExistence type="predicted"/>
<sequence>FAFTIDFDSEINRYNFDEKAYSETCQKAYAGFKITPWEMRSIHEDLERMTRLMRKKQRDLLETWERDATHTYM</sequence>
<dbReference type="AlphaFoldDB" id="A0AAN4Z3N3"/>
<keyword evidence="2" id="KW-1185">Reference proteome</keyword>
<name>A0AAN4Z3N3_9BILA</name>
<protein>
    <submittedName>
        <fullName evidence="1">Uncharacterized protein</fullName>
    </submittedName>
</protein>
<reference evidence="2" key="1">
    <citation type="submission" date="2022-10" db="EMBL/GenBank/DDBJ databases">
        <title>Genome assembly of Pristionchus species.</title>
        <authorList>
            <person name="Yoshida K."/>
            <person name="Sommer R.J."/>
        </authorList>
    </citation>
    <scope>NUCLEOTIDE SEQUENCE [LARGE SCALE GENOMIC DNA]</scope>
    <source>
        <strain evidence="2">RS5460</strain>
    </source>
</reference>
<comment type="caution">
    <text evidence="1">The sequence shown here is derived from an EMBL/GenBank/DDBJ whole genome shotgun (WGS) entry which is preliminary data.</text>
</comment>
<feature type="non-terminal residue" evidence="1">
    <location>
        <position position="73"/>
    </location>
</feature>
<dbReference type="Proteomes" id="UP001328107">
    <property type="component" value="Unassembled WGS sequence"/>
</dbReference>
<organism evidence="1 2">
    <name type="scientific">Pristionchus mayeri</name>
    <dbReference type="NCBI Taxonomy" id="1317129"/>
    <lineage>
        <taxon>Eukaryota</taxon>
        <taxon>Metazoa</taxon>
        <taxon>Ecdysozoa</taxon>
        <taxon>Nematoda</taxon>
        <taxon>Chromadorea</taxon>
        <taxon>Rhabditida</taxon>
        <taxon>Rhabditina</taxon>
        <taxon>Diplogasteromorpha</taxon>
        <taxon>Diplogasteroidea</taxon>
        <taxon>Neodiplogasteridae</taxon>
        <taxon>Pristionchus</taxon>
    </lineage>
</organism>